<dbReference type="InterPro" id="IPR046980">
    <property type="entry name" value="KefG/KefF"/>
</dbReference>
<organism evidence="3 4">
    <name type="scientific">Thermophilibacter gallinarum</name>
    <dbReference type="NCBI Taxonomy" id="2779357"/>
    <lineage>
        <taxon>Bacteria</taxon>
        <taxon>Bacillati</taxon>
        <taxon>Actinomycetota</taxon>
        <taxon>Coriobacteriia</taxon>
        <taxon>Coriobacteriales</taxon>
        <taxon>Atopobiaceae</taxon>
        <taxon>Thermophilibacter</taxon>
    </lineage>
</organism>
<feature type="domain" description="Flavodoxin-like fold" evidence="2">
    <location>
        <begin position="6"/>
        <end position="187"/>
    </location>
</feature>
<protein>
    <submittedName>
        <fullName evidence="3">NAD(P)H-dependent oxidoreductase</fullName>
    </submittedName>
</protein>
<dbReference type="InterPro" id="IPR003680">
    <property type="entry name" value="Flavodoxin_fold"/>
</dbReference>
<dbReference type="Proteomes" id="UP001194273">
    <property type="component" value="Unassembled WGS sequence"/>
</dbReference>
<dbReference type="PANTHER" id="PTHR47307">
    <property type="entry name" value="GLUTATHIONE-REGULATED POTASSIUM-EFFLUX SYSTEM ANCILLARY PROTEIN KEFG"/>
    <property type="match status" value="1"/>
</dbReference>
<dbReference type="InterPro" id="IPR029039">
    <property type="entry name" value="Flavoprotein-like_sf"/>
</dbReference>
<comment type="caution">
    <text evidence="3">The sequence shown here is derived from an EMBL/GenBank/DDBJ whole genome shotgun (WGS) entry which is preliminary data.</text>
</comment>
<accession>A0ABR9QS27</accession>
<dbReference type="SUPFAM" id="SSF52218">
    <property type="entry name" value="Flavoproteins"/>
    <property type="match status" value="1"/>
</dbReference>
<dbReference type="EMBL" id="JADCJZ010000001">
    <property type="protein sequence ID" value="MBE5023878.1"/>
    <property type="molecule type" value="Genomic_DNA"/>
</dbReference>
<name>A0ABR9QS27_9ACTN</name>
<proteinExistence type="predicted"/>
<dbReference type="RefSeq" id="WP_193529286.1">
    <property type="nucleotide sequence ID" value="NZ_JADCJZ010000001.1"/>
</dbReference>
<keyword evidence="1" id="KW-0560">Oxidoreductase</keyword>
<dbReference type="PANTHER" id="PTHR47307:SF1">
    <property type="entry name" value="GLUTATHIONE-REGULATED POTASSIUM-EFFLUX SYSTEM ANCILLARY PROTEIN KEFG"/>
    <property type="match status" value="1"/>
</dbReference>
<keyword evidence="4" id="KW-1185">Reference proteome</keyword>
<evidence type="ECO:0000256" key="1">
    <source>
        <dbReference type="ARBA" id="ARBA00023002"/>
    </source>
</evidence>
<sequence>MTADPRTLVIVAHPDLSGSSRVNRRWARELAAHPDEFVVRDLYALYPSGTLGEKDAEAERAFLAAHGTIVFQFPVYWYSAPALLRTWTDEVYGLGWAYGGEAAEPGEPGRMLAGKRFAVAMCAGDIEANYRREGTVGFTPAEVIIPFRATANYVGATCVAEPFTLFGTEGALTDDELEASAAAYLAWLRDLRA</sequence>
<gene>
    <name evidence="3" type="ORF">INF26_03295</name>
</gene>
<evidence type="ECO:0000313" key="4">
    <source>
        <dbReference type="Proteomes" id="UP001194273"/>
    </source>
</evidence>
<evidence type="ECO:0000313" key="3">
    <source>
        <dbReference type="EMBL" id="MBE5023878.1"/>
    </source>
</evidence>
<dbReference type="Pfam" id="PF02525">
    <property type="entry name" value="Flavodoxin_2"/>
    <property type="match status" value="1"/>
</dbReference>
<dbReference type="Gene3D" id="3.40.50.360">
    <property type="match status" value="1"/>
</dbReference>
<evidence type="ECO:0000259" key="2">
    <source>
        <dbReference type="Pfam" id="PF02525"/>
    </source>
</evidence>
<reference evidence="3 4" key="1">
    <citation type="submission" date="2020-10" db="EMBL/GenBank/DDBJ databases">
        <title>ChiBAC.</title>
        <authorList>
            <person name="Zenner C."/>
            <person name="Hitch T.C.A."/>
            <person name="Clavel T."/>
        </authorList>
    </citation>
    <scope>NUCLEOTIDE SEQUENCE [LARGE SCALE GENOMIC DNA]</scope>
    <source>
        <strain evidence="3 4">DSM 107455</strain>
    </source>
</reference>